<reference evidence="2 3" key="1">
    <citation type="journal article" date="2019" name="Sci. Rep.">
        <title>Nanopore sequencing improves the draft genome of the human pathogenic amoeba Naegleria fowleri.</title>
        <authorList>
            <person name="Liechti N."/>
            <person name="Schurch N."/>
            <person name="Bruggmann R."/>
            <person name="Wittwer M."/>
        </authorList>
    </citation>
    <scope>NUCLEOTIDE SEQUENCE [LARGE SCALE GENOMIC DNA]</scope>
    <source>
        <strain evidence="2 3">ATCC 30894</strain>
    </source>
</reference>
<gene>
    <name evidence="2" type="ORF">FDP41_002088</name>
</gene>
<dbReference type="EMBL" id="VFQX01000028">
    <property type="protein sequence ID" value="KAF0979018.1"/>
    <property type="molecule type" value="Genomic_DNA"/>
</dbReference>
<evidence type="ECO:0000313" key="3">
    <source>
        <dbReference type="Proteomes" id="UP000444721"/>
    </source>
</evidence>
<dbReference type="OrthoDB" id="10381207at2759"/>
<dbReference type="VEuPathDB" id="AmoebaDB:NfTy_034290"/>
<dbReference type="VEuPathDB" id="AmoebaDB:NF0057710"/>
<keyword evidence="3" id="KW-1185">Reference proteome</keyword>
<dbReference type="RefSeq" id="XP_044563731.1">
    <property type="nucleotide sequence ID" value="XM_044705244.1"/>
</dbReference>
<dbReference type="GeneID" id="68109306"/>
<dbReference type="VEuPathDB" id="AmoebaDB:FDP41_002088"/>
<protein>
    <submittedName>
        <fullName evidence="2">Uncharacterized protein</fullName>
    </submittedName>
</protein>
<evidence type="ECO:0000256" key="1">
    <source>
        <dbReference type="SAM" id="MobiDB-lite"/>
    </source>
</evidence>
<feature type="region of interest" description="Disordered" evidence="1">
    <location>
        <begin position="444"/>
        <end position="470"/>
    </location>
</feature>
<dbReference type="AlphaFoldDB" id="A0A6A5BZD0"/>
<proteinExistence type="predicted"/>
<name>A0A6A5BZD0_NAEFO</name>
<feature type="compositionally biased region" description="Polar residues" evidence="1">
    <location>
        <begin position="602"/>
        <end position="620"/>
    </location>
</feature>
<accession>A0A6A5BZD0</accession>
<dbReference type="Proteomes" id="UP000444721">
    <property type="component" value="Unassembled WGS sequence"/>
</dbReference>
<dbReference type="InterPro" id="IPR011989">
    <property type="entry name" value="ARM-like"/>
</dbReference>
<dbReference type="Gene3D" id="1.25.10.10">
    <property type="entry name" value="Leucine-rich Repeat Variant"/>
    <property type="match status" value="1"/>
</dbReference>
<organism evidence="2 3">
    <name type="scientific">Naegleria fowleri</name>
    <name type="common">Brain eating amoeba</name>
    <dbReference type="NCBI Taxonomy" id="5763"/>
    <lineage>
        <taxon>Eukaryota</taxon>
        <taxon>Discoba</taxon>
        <taxon>Heterolobosea</taxon>
        <taxon>Tetramitia</taxon>
        <taxon>Eutetramitia</taxon>
        <taxon>Vahlkampfiidae</taxon>
        <taxon>Naegleria</taxon>
    </lineage>
</organism>
<sequence>MKQPSSPKRSTTPAQNVMDDVEKALDDLEEFNPILNDPLAEEKLCMENVCQCLNDCYSLIKQFTEGEEEFNVVLIDQSLECFQLAVSLLGVDLDPKRIKEVAFCNSSPSFLTMILNYISLDLSNIENAPLSTFSINEIVKIFINLKIYALKCLAKLISVCSLEPVNDESREEEFKELSRLCAESLIQQEGLTILFECLVIPAGDVPDEPVMLTDDRIRLLVVECLFVLVCRNEIARLAVVFQQGLLLIMELMTLEPVPLIRSYYSAILREFSVSFAEDLIKENCIDHCLLMMSKDNNDDVRALSLETLESLFKSDFSKFKELSVSDFSKLLFTKLNYESPQVIQSCCKLCETLFKMDNEASIHEEFIRNNYWTAFASVVNRSDIRTASIALKSLRCFFQSTPSDETVTQNILDNYNTIAFLMSLLLDNTFEKIIKTQKDRKSKTDKKKRIDKRTFQRGATRSNPKENDFDSLSSKLANLESTLLLGVVMVKSTKVRQKIKDDLRPGSASLLKKRMLLSLELAEEEYFSDLILRDDKGDDLTKKIVLKEANDGTNSSVEYIITDTPSDHMSSIITNDVDGSIKLLILRQIISKTLSIPKPSKSVANDSMNTSVTQISSDNEGSPRLNRKAFTKKTPEPKRNASPPKSKTPKTPNSPLNKSEEATETEVDLPPIIPVSILSPQDGEEFMPGFYGQPMDNVPKGDKPDTMFGCEQKYLINNLRTSCEHAEFHRLIALCKAFSLWYESTEMRYQREEEQDRFITAFQLSKLGKLSPMYSPVNSPKDPRSIKGTHLYYQKVPYHFKHSPQKID</sequence>
<dbReference type="InterPro" id="IPR016024">
    <property type="entry name" value="ARM-type_fold"/>
</dbReference>
<feature type="compositionally biased region" description="Low complexity" evidence="1">
    <location>
        <begin position="642"/>
        <end position="655"/>
    </location>
</feature>
<comment type="caution">
    <text evidence="2">The sequence shown here is derived from an EMBL/GenBank/DDBJ whole genome shotgun (WGS) entry which is preliminary data.</text>
</comment>
<evidence type="ECO:0000313" key="2">
    <source>
        <dbReference type="EMBL" id="KAF0979018.1"/>
    </source>
</evidence>
<dbReference type="SUPFAM" id="SSF48371">
    <property type="entry name" value="ARM repeat"/>
    <property type="match status" value="1"/>
</dbReference>
<feature type="region of interest" description="Disordered" evidence="1">
    <location>
        <begin position="598"/>
        <end position="669"/>
    </location>
</feature>